<dbReference type="AlphaFoldDB" id="D5CSB7"/>
<feature type="transmembrane region" description="Helical" evidence="1">
    <location>
        <begin position="14"/>
        <end position="36"/>
    </location>
</feature>
<organism evidence="2 3">
    <name type="scientific">Sideroxydans lithotrophicus (strain ES-1)</name>
    <dbReference type="NCBI Taxonomy" id="580332"/>
    <lineage>
        <taxon>Bacteria</taxon>
        <taxon>Pseudomonadati</taxon>
        <taxon>Pseudomonadota</taxon>
        <taxon>Betaproteobacteria</taxon>
        <taxon>Nitrosomonadales</taxon>
        <taxon>Gallionellaceae</taxon>
        <taxon>Sideroxydans</taxon>
    </lineage>
</organism>
<evidence type="ECO:0000313" key="2">
    <source>
        <dbReference type="EMBL" id="ADE11853.1"/>
    </source>
</evidence>
<accession>D5CSB7</accession>
<reference evidence="2 3" key="1">
    <citation type="submission" date="2010-03" db="EMBL/GenBank/DDBJ databases">
        <title>Complete sequence of Sideroxydans lithotrophicus ES-1.</title>
        <authorList>
            <consortium name="US DOE Joint Genome Institute"/>
            <person name="Lucas S."/>
            <person name="Copeland A."/>
            <person name="Lapidus A."/>
            <person name="Cheng J.-F."/>
            <person name="Bruce D."/>
            <person name="Goodwin L."/>
            <person name="Pitluck S."/>
            <person name="Munk A.C."/>
            <person name="Detter J.C."/>
            <person name="Han C."/>
            <person name="Tapia R."/>
            <person name="Larimer F."/>
            <person name="Land M."/>
            <person name="Hauser L."/>
            <person name="Kyrpides N."/>
            <person name="Ivanova N."/>
            <person name="Emerson D."/>
            <person name="Woyke T."/>
        </authorList>
    </citation>
    <scope>NUCLEOTIDE SEQUENCE [LARGE SCALE GENOMIC DNA]</scope>
    <source>
        <strain evidence="2 3">ES-1</strain>
    </source>
</reference>
<dbReference type="eggNOG" id="COG2181">
    <property type="taxonomic scope" value="Bacteria"/>
</dbReference>
<dbReference type="RefSeq" id="WP_013029751.1">
    <property type="nucleotide sequence ID" value="NC_013959.1"/>
</dbReference>
<dbReference type="KEGG" id="slt:Slit_1620"/>
<dbReference type="Proteomes" id="UP000001625">
    <property type="component" value="Chromosome"/>
</dbReference>
<feature type="transmembrane region" description="Helical" evidence="1">
    <location>
        <begin position="110"/>
        <end position="128"/>
    </location>
</feature>
<protein>
    <recommendedName>
        <fullName evidence="4">Nitrate reductase gamma subunit</fullName>
    </recommendedName>
</protein>
<dbReference type="STRING" id="580332.Slit_1620"/>
<keyword evidence="1" id="KW-0472">Membrane</keyword>
<evidence type="ECO:0000313" key="3">
    <source>
        <dbReference type="Proteomes" id="UP000001625"/>
    </source>
</evidence>
<proteinExistence type="predicted"/>
<evidence type="ECO:0000256" key="1">
    <source>
        <dbReference type="SAM" id="Phobius"/>
    </source>
</evidence>
<dbReference type="OrthoDB" id="7872966at2"/>
<gene>
    <name evidence="2" type="ordered locus">Slit_1620</name>
</gene>
<feature type="transmembrane region" description="Helical" evidence="1">
    <location>
        <begin position="76"/>
        <end position="98"/>
    </location>
</feature>
<keyword evidence="1" id="KW-0812">Transmembrane</keyword>
<evidence type="ECO:0008006" key="4">
    <source>
        <dbReference type="Google" id="ProtNLM"/>
    </source>
</evidence>
<dbReference type="HOGENOM" id="CLU_107083_0_0_4"/>
<keyword evidence="1" id="KW-1133">Transmembrane helix</keyword>
<feature type="transmembrane region" description="Helical" evidence="1">
    <location>
        <begin position="148"/>
        <end position="168"/>
    </location>
</feature>
<dbReference type="InterPro" id="IPR036197">
    <property type="entry name" value="NarG-like_sf"/>
</dbReference>
<dbReference type="SUPFAM" id="SSF103501">
    <property type="entry name" value="Respiratory nitrate reductase 1 gamma chain"/>
    <property type="match status" value="1"/>
</dbReference>
<sequence length="219" mass="24515">MNHLELLTFARGSALNWAMMIFLVGVVLRLFEIFGLGRKADLARPRTDSVGSGWRTVFTRSLPAEGMLKRDPVTYISGYVFHAGLFLAILFFVPHIAFFRSVTGLHWPGLPTALVDASVVAAMLALGVSLAHRLNNKVKRMLSGVGDYVAWAATFLPLLTGYMAYHHLFVEYTLMLALHIFSVELLLVLLPFTKLFHTFSLFISRWYNGDFFGRKGVAS</sequence>
<dbReference type="EMBL" id="CP001965">
    <property type="protein sequence ID" value="ADE11853.1"/>
    <property type="molecule type" value="Genomic_DNA"/>
</dbReference>
<feature type="transmembrane region" description="Helical" evidence="1">
    <location>
        <begin position="174"/>
        <end position="196"/>
    </location>
</feature>
<keyword evidence="3" id="KW-1185">Reference proteome</keyword>
<name>D5CSB7_SIDLE</name>
<dbReference type="Gene3D" id="1.20.950.20">
    <property type="entry name" value="Transmembrane di-heme cytochromes, Chain C"/>
    <property type="match status" value="1"/>
</dbReference>